<dbReference type="Proteomes" id="UP000095392">
    <property type="component" value="Unassembled WGS sequence"/>
</dbReference>
<evidence type="ECO:0000313" key="2">
    <source>
        <dbReference type="Proteomes" id="UP000095392"/>
    </source>
</evidence>
<protein>
    <submittedName>
        <fullName evidence="1">Uncharacterized protein</fullName>
    </submittedName>
</protein>
<gene>
    <name evidence="1" type="ORF">BFV95_2063</name>
</gene>
<dbReference type="AlphaFoldDB" id="A0AB36FRV5"/>
<keyword evidence="2" id="KW-1185">Reference proteome</keyword>
<proteinExistence type="predicted"/>
<name>A0AB36FRV5_ALTMA</name>
<sequence length="48" mass="5454">MFTVAFVLKVRLSEDTDNPTFIRLLPFCARSGSSQGIIETAEMYLQRT</sequence>
<organism evidence="1 2">
    <name type="scientific">Alteromonas macleodii</name>
    <name type="common">Pseudoalteromonas macleodii</name>
    <dbReference type="NCBI Taxonomy" id="28108"/>
    <lineage>
        <taxon>Bacteria</taxon>
        <taxon>Pseudomonadati</taxon>
        <taxon>Pseudomonadota</taxon>
        <taxon>Gammaproteobacteria</taxon>
        <taxon>Alteromonadales</taxon>
        <taxon>Alteromonadaceae</taxon>
        <taxon>Alteromonas/Salinimonas group</taxon>
        <taxon>Alteromonas</taxon>
    </lineage>
</organism>
<accession>A0AB36FRV5</accession>
<comment type="caution">
    <text evidence="1">The sequence shown here is derived from an EMBL/GenBank/DDBJ whole genome shotgun (WGS) entry which is preliminary data.</text>
</comment>
<reference evidence="1 2" key="1">
    <citation type="submission" date="2016-09" db="EMBL/GenBank/DDBJ databases">
        <title>Draft Genome Sequence of four Alteromonas macleodii strains isolated from copper coupons and grown long-term at elevated copper levels.</title>
        <authorList>
            <person name="Cusick K."/>
            <person name="Dale J."/>
            <person name="Little B."/>
            <person name="Biffinger J."/>
        </authorList>
    </citation>
    <scope>NUCLEOTIDE SEQUENCE [LARGE SCALE GENOMIC DNA]</scope>
    <source>
        <strain evidence="1 2">KCP01</strain>
    </source>
</reference>
<dbReference type="EMBL" id="MIPY01000012">
    <property type="protein sequence ID" value="OES32044.1"/>
    <property type="molecule type" value="Genomic_DNA"/>
</dbReference>
<evidence type="ECO:0000313" key="1">
    <source>
        <dbReference type="EMBL" id="OES32044.1"/>
    </source>
</evidence>